<feature type="transmembrane region" description="Helical" evidence="12">
    <location>
        <begin position="86"/>
        <end position="104"/>
    </location>
</feature>
<dbReference type="PRINTS" id="PR00237">
    <property type="entry name" value="GPCRRHODOPSN"/>
</dbReference>
<evidence type="ECO:0000256" key="1">
    <source>
        <dbReference type="ARBA" id="ARBA00004651"/>
    </source>
</evidence>
<feature type="transmembrane region" description="Helical" evidence="12">
    <location>
        <begin position="464"/>
        <end position="488"/>
    </location>
</feature>
<evidence type="ECO:0000256" key="3">
    <source>
        <dbReference type="ARBA" id="ARBA00022692"/>
    </source>
</evidence>
<evidence type="ECO:0000256" key="4">
    <source>
        <dbReference type="ARBA" id="ARBA00022989"/>
    </source>
</evidence>
<name>A0AAD9K903_9ANNE</name>
<dbReference type="PRINTS" id="PR00243">
    <property type="entry name" value="MUSCARINICR"/>
</dbReference>
<evidence type="ECO:0000256" key="9">
    <source>
        <dbReference type="ARBA" id="ARBA00023224"/>
    </source>
</evidence>
<feature type="compositionally biased region" description="Polar residues" evidence="11">
    <location>
        <begin position="342"/>
        <end position="355"/>
    </location>
</feature>
<feature type="transmembrane region" description="Helical" evidence="12">
    <location>
        <begin position="124"/>
        <end position="145"/>
    </location>
</feature>
<protein>
    <recommendedName>
        <fullName evidence="13">G-protein coupled receptors family 1 profile domain-containing protein</fullName>
    </recommendedName>
</protein>
<dbReference type="SMART" id="SM01381">
    <property type="entry name" value="7TM_GPCR_Srsx"/>
    <property type="match status" value="1"/>
</dbReference>
<comment type="subcellular location">
    <subcellularLocation>
        <location evidence="1">Cell membrane</location>
        <topology evidence="1">Multi-pass membrane protein</topology>
    </subcellularLocation>
</comment>
<keyword evidence="7 10" id="KW-0675">Receptor</keyword>
<dbReference type="EMBL" id="JAODUP010000036">
    <property type="protein sequence ID" value="KAK2166731.1"/>
    <property type="molecule type" value="Genomic_DNA"/>
</dbReference>
<evidence type="ECO:0000256" key="12">
    <source>
        <dbReference type="SAM" id="Phobius"/>
    </source>
</evidence>
<dbReference type="PROSITE" id="PS00237">
    <property type="entry name" value="G_PROTEIN_RECEP_F1_1"/>
    <property type="match status" value="1"/>
</dbReference>
<dbReference type="Pfam" id="PF00001">
    <property type="entry name" value="7tm_1"/>
    <property type="match status" value="2"/>
</dbReference>
<proteinExistence type="inferred from homology"/>
<evidence type="ECO:0000256" key="11">
    <source>
        <dbReference type="SAM" id="MobiDB-lite"/>
    </source>
</evidence>
<keyword evidence="3 10" id="KW-0812">Transmembrane</keyword>
<dbReference type="PANTHER" id="PTHR24248">
    <property type="entry name" value="ADRENERGIC RECEPTOR-RELATED G-PROTEIN COUPLED RECEPTOR"/>
    <property type="match status" value="1"/>
</dbReference>
<feature type="transmembrane region" description="Helical" evidence="12">
    <location>
        <begin position="166"/>
        <end position="186"/>
    </location>
</feature>
<sequence>METEILKSIDNDWLANASYARNGSYGEDSNRSCDHQGTALDIQFGRVEFLAPIAVLILFDLVVIFGNTLVILAVTTHVKLRTATNTFIISLAVADLLVGISVLPFSSANEVLRYWPFGMTWCSIWLAIDVWMCTASILSLCAISLDRYLAISRPFRYPRLMSQSRASILVTLVWVVSFLICFPPLIGWKDSKDGVGDGFTDRNATEHALREFRISGQSELSPLGYADPELIKADVTESPCIGPGVVVCELTSEPGYIIYSALGSFWIPVWIMGFFYWKIYRTAAKTTGAIRRGVLTTKAGHNSPDAEVTLRVHRGGASGESAKFKYKANERTASSCRHLGDTTASSGSLRNTGKTSPLHGNGYNHNNEERTERNGYFPGKMQPKVHVKLSRNLRNGIQTKCGERQPLKQAGNQECGRNYDDQDQTLTCTEDNASDTRPGSGFLNKVSRIQLKSHMRRMNKEKKAAKTVGIIVGCFIVCWAPFFTVYLLGAFCPGCTPSTLFTVFFWLGYCNSAVNPCLYAMCSKDFRYAFKKLLRCRLERRHIERRGTRFVNFLNSIRIQISTRGSDSISD</sequence>
<evidence type="ECO:0000256" key="5">
    <source>
        <dbReference type="ARBA" id="ARBA00023040"/>
    </source>
</evidence>
<comment type="caution">
    <text evidence="14">The sequence shown here is derived from an EMBL/GenBank/DDBJ whole genome shotgun (WGS) entry which is preliminary data.</text>
</comment>
<evidence type="ECO:0000313" key="14">
    <source>
        <dbReference type="EMBL" id="KAK2166731.1"/>
    </source>
</evidence>
<evidence type="ECO:0000259" key="13">
    <source>
        <dbReference type="PROSITE" id="PS50262"/>
    </source>
</evidence>
<evidence type="ECO:0000256" key="10">
    <source>
        <dbReference type="RuleBase" id="RU000688"/>
    </source>
</evidence>
<organism evidence="14 15">
    <name type="scientific">Paralvinella palmiformis</name>
    <dbReference type="NCBI Taxonomy" id="53620"/>
    <lineage>
        <taxon>Eukaryota</taxon>
        <taxon>Metazoa</taxon>
        <taxon>Spiralia</taxon>
        <taxon>Lophotrochozoa</taxon>
        <taxon>Annelida</taxon>
        <taxon>Polychaeta</taxon>
        <taxon>Sedentaria</taxon>
        <taxon>Canalipalpata</taxon>
        <taxon>Terebellida</taxon>
        <taxon>Terebelliformia</taxon>
        <taxon>Alvinellidae</taxon>
        <taxon>Paralvinella</taxon>
    </lineage>
</organism>
<dbReference type="GO" id="GO:0045202">
    <property type="term" value="C:synapse"/>
    <property type="evidence" value="ECO:0007669"/>
    <property type="project" value="GOC"/>
</dbReference>
<dbReference type="CDD" id="cd15063">
    <property type="entry name" value="7tmA_Octopamine_R"/>
    <property type="match status" value="1"/>
</dbReference>
<keyword evidence="2" id="KW-1003">Cell membrane</keyword>
<keyword evidence="15" id="KW-1185">Reference proteome</keyword>
<dbReference type="GO" id="GO:0016907">
    <property type="term" value="F:G protein-coupled acetylcholine receptor activity"/>
    <property type="evidence" value="ECO:0007669"/>
    <property type="project" value="InterPro"/>
</dbReference>
<accession>A0AAD9K903</accession>
<keyword evidence="8" id="KW-0325">Glycoprotein</keyword>
<evidence type="ECO:0000256" key="8">
    <source>
        <dbReference type="ARBA" id="ARBA00023180"/>
    </source>
</evidence>
<dbReference type="GO" id="GO:0005886">
    <property type="term" value="C:plasma membrane"/>
    <property type="evidence" value="ECO:0007669"/>
    <property type="project" value="UniProtKB-SubCell"/>
</dbReference>
<dbReference type="PANTHER" id="PTHR24248:SF174">
    <property type="entry name" value="TYRAMINE_OCTOPAMINE RECEPTOR"/>
    <property type="match status" value="1"/>
</dbReference>
<feature type="transmembrane region" description="Helical" evidence="12">
    <location>
        <begin position="256"/>
        <end position="277"/>
    </location>
</feature>
<dbReference type="Proteomes" id="UP001208570">
    <property type="component" value="Unassembled WGS sequence"/>
</dbReference>
<feature type="domain" description="G-protein coupled receptors family 1 profile" evidence="13">
    <location>
        <begin position="66"/>
        <end position="519"/>
    </location>
</feature>
<evidence type="ECO:0000313" key="15">
    <source>
        <dbReference type="Proteomes" id="UP001208570"/>
    </source>
</evidence>
<evidence type="ECO:0000256" key="2">
    <source>
        <dbReference type="ARBA" id="ARBA00022475"/>
    </source>
</evidence>
<gene>
    <name evidence="14" type="ORF">LSH36_36g06037</name>
</gene>
<keyword evidence="9 10" id="KW-0807">Transducer</keyword>
<dbReference type="Gene3D" id="1.20.1070.10">
    <property type="entry name" value="Rhodopsin 7-helix transmembrane proteins"/>
    <property type="match status" value="2"/>
</dbReference>
<dbReference type="PROSITE" id="PS50262">
    <property type="entry name" value="G_PROTEIN_RECEP_F1_2"/>
    <property type="match status" value="1"/>
</dbReference>
<evidence type="ECO:0000256" key="7">
    <source>
        <dbReference type="ARBA" id="ARBA00023170"/>
    </source>
</evidence>
<feature type="region of interest" description="Disordered" evidence="11">
    <location>
        <begin position="337"/>
        <end position="380"/>
    </location>
</feature>
<feature type="transmembrane region" description="Helical" evidence="12">
    <location>
        <begin position="49"/>
        <end position="74"/>
    </location>
</feature>
<evidence type="ECO:0000256" key="6">
    <source>
        <dbReference type="ARBA" id="ARBA00023136"/>
    </source>
</evidence>
<dbReference type="InterPro" id="IPR000995">
    <property type="entry name" value="Musac_Ach_rcpt"/>
</dbReference>
<dbReference type="AlphaFoldDB" id="A0AAD9K903"/>
<keyword evidence="6 12" id="KW-0472">Membrane</keyword>
<dbReference type="SUPFAM" id="SSF81321">
    <property type="entry name" value="Family A G protein-coupled receptor-like"/>
    <property type="match status" value="1"/>
</dbReference>
<reference evidence="14" key="1">
    <citation type="journal article" date="2023" name="Mol. Biol. Evol.">
        <title>Third-Generation Sequencing Reveals the Adaptive Role of the Epigenome in Three Deep-Sea Polychaetes.</title>
        <authorList>
            <person name="Perez M."/>
            <person name="Aroh O."/>
            <person name="Sun Y."/>
            <person name="Lan Y."/>
            <person name="Juniper S.K."/>
            <person name="Young C.R."/>
            <person name="Angers B."/>
            <person name="Qian P.Y."/>
        </authorList>
    </citation>
    <scope>NUCLEOTIDE SEQUENCE</scope>
    <source>
        <strain evidence="14">P08H-3</strain>
    </source>
</reference>
<comment type="similarity">
    <text evidence="10">Belongs to the G-protein coupled receptor 1 family.</text>
</comment>
<feature type="transmembrane region" description="Helical" evidence="12">
    <location>
        <begin position="500"/>
        <end position="522"/>
    </location>
</feature>
<keyword evidence="5 10" id="KW-0297">G-protein coupled receptor</keyword>
<dbReference type="InterPro" id="IPR000276">
    <property type="entry name" value="GPCR_Rhodpsn"/>
</dbReference>
<keyword evidence="4 12" id="KW-1133">Transmembrane helix</keyword>
<dbReference type="InterPro" id="IPR017452">
    <property type="entry name" value="GPCR_Rhodpsn_7TM"/>
</dbReference>